<keyword evidence="3" id="KW-0862">Zinc</keyword>
<accession>A0A7J0BHE1</accession>
<organism evidence="6 7">
    <name type="scientific">Desulfovibrio subterraneus</name>
    <dbReference type="NCBI Taxonomy" id="2718620"/>
    <lineage>
        <taxon>Bacteria</taxon>
        <taxon>Pseudomonadati</taxon>
        <taxon>Thermodesulfobacteriota</taxon>
        <taxon>Desulfovibrionia</taxon>
        <taxon>Desulfovibrionales</taxon>
        <taxon>Desulfovibrionaceae</taxon>
        <taxon>Desulfovibrio</taxon>
    </lineage>
</organism>
<keyword evidence="7" id="KW-1185">Reference proteome</keyword>
<dbReference type="Proteomes" id="UP000503840">
    <property type="component" value="Unassembled WGS sequence"/>
</dbReference>
<protein>
    <submittedName>
        <fullName evidence="6">DksA/traR C4-type zinc finger family protein</fullName>
    </submittedName>
</protein>
<evidence type="ECO:0000256" key="4">
    <source>
        <dbReference type="PROSITE-ProRule" id="PRU00510"/>
    </source>
</evidence>
<dbReference type="EMBL" id="BLVO01000012">
    <property type="protein sequence ID" value="GFM32515.1"/>
    <property type="molecule type" value="Genomic_DNA"/>
</dbReference>
<evidence type="ECO:0000256" key="3">
    <source>
        <dbReference type="ARBA" id="ARBA00022833"/>
    </source>
</evidence>
<name>A0A7J0BHE1_9BACT</name>
<proteinExistence type="predicted"/>
<dbReference type="Pfam" id="PF01258">
    <property type="entry name" value="zf-dskA_traR"/>
    <property type="match status" value="1"/>
</dbReference>
<dbReference type="InterPro" id="IPR000962">
    <property type="entry name" value="Znf_DskA_TraR"/>
</dbReference>
<dbReference type="Gene3D" id="1.20.120.910">
    <property type="entry name" value="DksA, coiled-coil domain"/>
    <property type="match status" value="1"/>
</dbReference>
<sequence>MTEVERDTIRRKIVQEIERLKPEIERLKEITKPVAPDDAIGRISRMDNIVNNSVNKAALGKAVSRLAGLEYALAQCGNPDFGTCIECGAAIPTARLLAMPESAMCVACAE</sequence>
<evidence type="ECO:0000256" key="2">
    <source>
        <dbReference type="ARBA" id="ARBA00022771"/>
    </source>
</evidence>
<dbReference type="RefSeq" id="WP_174404218.1">
    <property type="nucleotide sequence ID" value="NZ_BLVO01000012.1"/>
</dbReference>
<feature type="zinc finger region" description="dksA C4-type" evidence="4">
    <location>
        <begin position="84"/>
        <end position="108"/>
    </location>
</feature>
<gene>
    <name evidence="6" type="ORF">DSM101010T_08800</name>
</gene>
<comment type="caution">
    <text evidence="6">The sequence shown here is derived from an EMBL/GenBank/DDBJ whole genome shotgun (WGS) entry which is preliminary data.</text>
</comment>
<keyword evidence="2" id="KW-0863">Zinc-finger</keyword>
<feature type="domain" description="Zinc finger DksA/TraR C4-type" evidence="5">
    <location>
        <begin position="80"/>
        <end position="110"/>
    </location>
</feature>
<dbReference type="PROSITE" id="PS51128">
    <property type="entry name" value="ZF_DKSA_2"/>
    <property type="match status" value="1"/>
</dbReference>
<dbReference type="SUPFAM" id="SSF57716">
    <property type="entry name" value="Glucocorticoid receptor-like (DNA-binding domain)"/>
    <property type="match status" value="1"/>
</dbReference>
<dbReference type="GO" id="GO:0008270">
    <property type="term" value="F:zinc ion binding"/>
    <property type="evidence" value="ECO:0007669"/>
    <property type="project" value="UniProtKB-KW"/>
</dbReference>
<evidence type="ECO:0000313" key="7">
    <source>
        <dbReference type="Proteomes" id="UP000503840"/>
    </source>
</evidence>
<evidence type="ECO:0000313" key="6">
    <source>
        <dbReference type="EMBL" id="GFM32515.1"/>
    </source>
</evidence>
<evidence type="ECO:0000256" key="1">
    <source>
        <dbReference type="ARBA" id="ARBA00022723"/>
    </source>
</evidence>
<dbReference type="AlphaFoldDB" id="A0A7J0BHE1"/>
<reference evidence="6 7" key="1">
    <citation type="submission" date="2020-05" db="EMBL/GenBank/DDBJ databases">
        <title>Draft genome sequence of Desulfovibrio sp. strain HN2T.</title>
        <authorList>
            <person name="Ueno A."/>
            <person name="Tamazawa S."/>
            <person name="Tamamura S."/>
            <person name="Murakami T."/>
            <person name="Kiyama T."/>
            <person name="Inomata H."/>
            <person name="Amano Y."/>
            <person name="Miyakawa K."/>
            <person name="Tamaki H."/>
            <person name="Naganuma T."/>
            <person name="Kaneko K."/>
        </authorList>
    </citation>
    <scope>NUCLEOTIDE SEQUENCE [LARGE SCALE GENOMIC DNA]</scope>
    <source>
        <strain evidence="6 7">HN2</strain>
    </source>
</reference>
<keyword evidence="1" id="KW-0479">Metal-binding</keyword>
<evidence type="ECO:0000259" key="5">
    <source>
        <dbReference type="Pfam" id="PF01258"/>
    </source>
</evidence>